<feature type="compositionally biased region" description="Acidic residues" evidence="1">
    <location>
        <begin position="132"/>
        <end position="143"/>
    </location>
</feature>
<name>A0AAN6N8B2_9PEZI</name>
<reference evidence="4" key="1">
    <citation type="journal article" date="2023" name="Mol. Phylogenet. Evol.">
        <title>Genome-scale phylogeny and comparative genomics of the fungal order Sordariales.</title>
        <authorList>
            <person name="Hensen N."/>
            <person name="Bonometti L."/>
            <person name="Westerberg I."/>
            <person name="Brannstrom I.O."/>
            <person name="Guillou S."/>
            <person name="Cros-Aarteil S."/>
            <person name="Calhoun S."/>
            <person name="Haridas S."/>
            <person name="Kuo A."/>
            <person name="Mondo S."/>
            <person name="Pangilinan J."/>
            <person name="Riley R."/>
            <person name="LaButti K."/>
            <person name="Andreopoulos B."/>
            <person name="Lipzen A."/>
            <person name="Chen C."/>
            <person name="Yan M."/>
            <person name="Daum C."/>
            <person name="Ng V."/>
            <person name="Clum A."/>
            <person name="Steindorff A."/>
            <person name="Ohm R.A."/>
            <person name="Martin F."/>
            <person name="Silar P."/>
            <person name="Natvig D.O."/>
            <person name="Lalanne C."/>
            <person name="Gautier V."/>
            <person name="Ament-Velasquez S.L."/>
            <person name="Kruys A."/>
            <person name="Hutchinson M.I."/>
            <person name="Powell A.J."/>
            <person name="Barry K."/>
            <person name="Miller A.N."/>
            <person name="Grigoriev I.V."/>
            <person name="Debuchy R."/>
            <person name="Gladieux P."/>
            <person name="Hiltunen Thoren M."/>
            <person name="Johannesson H."/>
        </authorList>
    </citation>
    <scope>NUCLEOTIDE SEQUENCE [LARGE SCALE GENOMIC DNA]</scope>
    <source>
        <strain evidence="4">CBS 340.73</strain>
    </source>
</reference>
<protein>
    <recommendedName>
        <fullName evidence="2">DUF7907 domain-containing protein</fullName>
    </recommendedName>
</protein>
<organism evidence="3 4">
    <name type="scientific">Diplogelasinospora grovesii</name>
    <dbReference type="NCBI Taxonomy" id="303347"/>
    <lineage>
        <taxon>Eukaryota</taxon>
        <taxon>Fungi</taxon>
        <taxon>Dikarya</taxon>
        <taxon>Ascomycota</taxon>
        <taxon>Pezizomycotina</taxon>
        <taxon>Sordariomycetes</taxon>
        <taxon>Sordariomycetidae</taxon>
        <taxon>Sordariales</taxon>
        <taxon>Diplogelasinosporaceae</taxon>
        <taxon>Diplogelasinospora</taxon>
    </lineage>
</organism>
<dbReference type="InterPro" id="IPR057229">
    <property type="entry name" value="DUF7907"/>
</dbReference>
<accession>A0AAN6N8B2</accession>
<dbReference type="AlphaFoldDB" id="A0AAN6N8B2"/>
<sequence>MLIRMAPLDDEEIPPPEPDQFFLKTAPFFPDREGRFTGGMYLRQHSIDNPSVVLSPDPPKYLRANVSENGLGVEFSSWAQRHAGRQWGLVLKSESAHKAGWERVEIIMEGEIDESLVFAKTTKPGPNGSNDDSGDVGMEESEEEGGKEREREEEEEEELVDGDGWKGWMACQWSLGHPQLFWITAELKGELPEFCERVRIVREFIAESNDVEADVVV</sequence>
<evidence type="ECO:0000313" key="3">
    <source>
        <dbReference type="EMBL" id="KAK3941019.1"/>
    </source>
</evidence>
<feature type="region of interest" description="Disordered" evidence="1">
    <location>
        <begin position="118"/>
        <end position="161"/>
    </location>
</feature>
<dbReference type="Pfam" id="PF25484">
    <property type="entry name" value="DUF7907"/>
    <property type="match status" value="1"/>
</dbReference>
<proteinExistence type="predicted"/>
<feature type="domain" description="DUF7907" evidence="2">
    <location>
        <begin position="21"/>
        <end position="204"/>
    </location>
</feature>
<dbReference type="EMBL" id="MU853788">
    <property type="protein sequence ID" value="KAK3941019.1"/>
    <property type="molecule type" value="Genomic_DNA"/>
</dbReference>
<evidence type="ECO:0000256" key="1">
    <source>
        <dbReference type="SAM" id="MobiDB-lite"/>
    </source>
</evidence>
<feature type="compositionally biased region" description="Acidic residues" evidence="1">
    <location>
        <begin position="151"/>
        <end position="161"/>
    </location>
</feature>
<gene>
    <name evidence="3" type="ORF">QBC46DRAFT_383868</name>
</gene>
<evidence type="ECO:0000313" key="4">
    <source>
        <dbReference type="Proteomes" id="UP001303473"/>
    </source>
</evidence>
<dbReference type="Proteomes" id="UP001303473">
    <property type="component" value="Unassembled WGS sequence"/>
</dbReference>
<comment type="caution">
    <text evidence="3">The sequence shown here is derived from an EMBL/GenBank/DDBJ whole genome shotgun (WGS) entry which is preliminary data.</text>
</comment>
<evidence type="ECO:0000259" key="2">
    <source>
        <dbReference type="Pfam" id="PF25484"/>
    </source>
</evidence>
<keyword evidence="4" id="KW-1185">Reference proteome</keyword>